<dbReference type="EMBL" id="EQ974091">
    <property type="protein sequence ID" value="EEF33980.1"/>
    <property type="molecule type" value="Genomic_DNA"/>
</dbReference>
<evidence type="ECO:0000313" key="4">
    <source>
        <dbReference type="Proteomes" id="UP000008311"/>
    </source>
</evidence>
<evidence type="ECO:0000256" key="1">
    <source>
        <dbReference type="ARBA" id="ARBA00022737"/>
    </source>
</evidence>
<keyword evidence="1" id="KW-0677">Repeat</keyword>
<dbReference type="eggNOG" id="KOG0927">
    <property type="taxonomic scope" value="Eukaryota"/>
</dbReference>
<evidence type="ECO:0000259" key="2">
    <source>
        <dbReference type="Pfam" id="PF00005"/>
    </source>
</evidence>
<dbReference type="InterPro" id="IPR027417">
    <property type="entry name" value="P-loop_NTPase"/>
</dbReference>
<dbReference type="Proteomes" id="UP000008311">
    <property type="component" value="Unassembled WGS sequence"/>
</dbReference>
<sequence length="161" mass="17657">MGTRVAIVGSNGAGKSTLFNLLAGDLITTAGEVRTNQKLRTGRYSQHFVNQLTMQESPVDYLLRLHPDQQGPSKEEAVRAKLGKFGLDKSNHRTAIAQLSGGQKARSIDALADELDEFTGGIVLVSHDSRLIARVCDNEEKSEIWIVENGTLRKLYGSFED</sequence>
<protein>
    <submittedName>
        <fullName evidence="3">ATP-dependent transporter, putative</fullName>
    </submittedName>
</protein>
<evidence type="ECO:0000313" key="3">
    <source>
        <dbReference type="EMBL" id="EEF33980.1"/>
    </source>
</evidence>
<reference evidence="4" key="1">
    <citation type="journal article" date="2010" name="Nat. Biotechnol.">
        <title>Draft genome sequence of the oilseed species Ricinus communis.</title>
        <authorList>
            <person name="Chan A.P."/>
            <person name="Crabtree J."/>
            <person name="Zhao Q."/>
            <person name="Lorenzi H."/>
            <person name="Orvis J."/>
            <person name="Puiu D."/>
            <person name="Melake-Berhan A."/>
            <person name="Jones K.M."/>
            <person name="Redman J."/>
            <person name="Chen G."/>
            <person name="Cahoon E.B."/>
            <person name="Gedil M."/>
            <person name="Stanke M."/>
            <person name="Haas B.J."/>
            <person name="Wortman J.R."/>
            <person name="Fraser-Liggett C.M."/>
            <person name="Ravel J."/>
            <person name="Rabinowicz P.D."/>
        </authorList>
    </citation>
    <scope>NUCLEOTIDE SEQUENCE [LARGE SCALE GENOMIC DNA]</scope>
    <source>
        <strain evidence="4">cv. Hale</strain>
    </source>
</reference>
<keyword evidence="4" id="KW-1185">Reference proteome</keyword>
<dbReference type="InterPro" id="IPR050611">
    <property type="entry name" value="ABCF"/>
</dbReference>
<dbReference type="InterPro" id="IPR003439">
    <property type="entry name" value="ABC_transporter-like_ATP-bd"/>
</dbReference>
<proteinExistence type="predicted"/>
<dbReference type="GO" id="GO:0016887">
    <property type="term" value="F:ATP hydrolysis activity"/>
    <property type="evidence" value="ECO:0007669"/>
    <property type="project" value="InterPro"/>
</dbReference>
<gene>
    <name evidence="3" type="ORF">RCOM_1405150</name>
</gene>
<dbReference type="Gene3D" id="3.40.50.300">
    <property type="entry name" value="P-loop containing nucleotide triphosphate hydrolases"/>
    <property type="match status" value="1"/>
</dbReference>
<accession>B9SQW8</accession>
<dbReference type="InParanoid" id="B9SQW8"/>
<name>B9SQW8_RICCO</name>
<dbReference type="AlphaFoldDB" id="B9SQW8"/>
<dbReference type="PANTHER" id="PTHR19211:SF14">
    <property type="entry name" value="ATP-BINDING CASSETTE SUB-FAMILY F MEMBER 1"/>
    <property type="match status" value="1"/>
</dbReference>
<organism evidence="3 4">
    <name type="scientific">Ricinus communis</name>
    <name type="common">Castor bean</name>
    <dbReference type="NCBI Taxonomy" id="3988"/>
    <lineage>
        <taxon>Eukaryota</taxon>
        <taxon>Viridiplantae</taxon>
        <taxon>Streptophyta</taxon>
        <taxon>Embryophyta</taxon>
        <taxon>Tracheophyta</taxon>
        <taxon>Spermatophyta</taxon>
        <taxon>Magnoliopsida</taxon>
        <taxon>eudicotyledons</taxon>
        <taxon>Gunneridae</taxon>
        <taxon>Pentapetalae</taxon>
        <taxon>rosids</taxon>
        <taxon>fabids</taxon>
        <taxon>Malpighiales</taxon>
        <taxon>Euphorbiaceae</taxon>
        <taxon>Acalyphoideae</taxon>
        <taxon>Acalypheae</taxon>
        <taxon>Ricinus</taxon>
    </lineage>
</organism>
<dbReference type="PANTHER" id="PTHR19211">
    <property type="entry name" value="ATP-BINDING TRANSPORT PROTEIN-RELATED"/>
    <property type="match status" value="1"/>
</dbReference>
<feature type="domain" description="ABC transporter" evidence="2">
    <location>
        <begin position="2"/>
        <end position="106"/>
    </location>
</feature>
<dbReference type="SUPFAM" id="SSF52540">
    <property type="entry name" value="P-loop containing nucleoside triphosphate hydrolases"/>
    <property type="match status" value="1"/>
</dbReference>
<dbReference type="Pfam" id="PF00005">
    <property type="entry name" value="ABC_tran"/>
    <property type="match status" value="1"/>
</dbReference>
<dbReference type="STRING" id="3988.B9SQW8"/>
<dbReference type="GO" id="GO:0005524">
    <property type="term" value="F:ATP binding"/>
    <property type="evidence" value="ECO:0007669"/>
    <property type="project" value="InterPro"/>
</dbReference>